<dbReference type="STRING" id="39060.SAMN05660706_105136"/>
<organism evidence="4 5">
    <name type="scientific">Desulfoscipio geothermicus DSM 3669</name>
    <dbReference type="NCBI Taxonomy" id="1121426"/>
    <lineage>
        <taxon>Bacteria</taxon>
        <taxon>Bacillati</taxon>
        <taxon>Bacillota</taxon>
        <taxon>Clostridia</taxon>
        <taxon>Eubacteriales</taxon>
        <taxon>Desulfallaceae</taxon>
        <taxon>Desulfoscipio</taxon>
    </lineage>
</organism>
<sequence length="166" mass="18866">MLNMTDIENINLNEIEESNNKKNKQFGWQIFAFSAMLLAIISLIGLWYVNNERLFLIIDNNKLKLEVKTLKEQIATLKNIDNNNVQKSTGEKNEQSDSKQLESKQTEGNYTMYEVKPGDSLTSISIAFYGTEIYASKIAELNGISPESFLQLGQKLKIPDKPKEAN</sequence>
<name>A0A1I6D504_9FIRM</name>
<evidence type="ECO:0000256" key="1">
    <source>
        <dbReference type="SAM" id="MobiDB-lite"/>
    </source>
</evidence>
<evidence type="ECO:0000256" key="2">
    <source>
        <dbReference type="SAM" id="Phobius"/>
    </source>
</evidence>
<evidence type="ECO:0000259" key="3">
    <source>
        <dbReference type="PROSITE" id="PS51782"/>
    </source>
</evidence>
<dbReference type="EMBL" id="FOYM01000005">
    <property type="protein sequence ID" value="SFR00569.1"/>
    <property type="molecule type" value="Genomic_DNA"/>
</dbReference>
<dbReference type="SUPFAM" id="SSF54106">
    <property type="entry name" value="LysM domain"/>
    <property type="match status" value="1"/>
</dbReference>
<dbReference type="Proteomes" id="UP000199584">
    <property type="component" value="Unassembled WGS sequence"/>
</dbReference>
<dbReference type="AlphaFoldDB" id="A0A1I6D504"/>
<keyword evidence="5" id="KW-1185">Reference proteome</keyword>
<feature type="compositionally biased region" description="Basic and acidic residues" evidence="1">
    <location>
        <begin position="89"/>
        <end position="105"/>
    </location>
</feature>
<dbReference type="PROSITE" id="PS51782">
    <property type="entry name" value="LYSM"/>
    <property type="match status" value="1"/>
</dbReference>
<keyword evidence="2" id="KW-1133">Transmembrane helix</keyword>
<reference evidence="5" key="1">
    <citation type="submission" date="2016-10" db="EMBL/GenBank/DDBJ databases">
        <authorList>
            <person name="Varghese N."/>
            <person name="Submissions S."/>
        </authorList>
    </citation>
    <scope>NUCLEOTIDE SEQUENCE [LARGE SCALE GENOMIC DNA]</scope>
    <source>
        <strain evidence="5">DSM 3669</strain>
    </source>
</reference>
<gene>
    <name evidence="4" type="ORF">SAMN05660706_105136</name>
</gene>
<evidence type="ECO:0000313" key="4">
    <source>
        <dbReference type="EMBL" id="SFR00569.1"/>
    </source>
</evidence>
<protein>
    <submittedName>
        <fullName evidence="4">LysM domain-containing protein</fullName>
    </submittedName>
</protein>
<feature type="domain" description="LysM" evidence="3">
    <location>
        <begin position="111"/>
        <end position="158"/>
    </location>
</feature>
<feature type="region of interest" description="Disordered" evidence="1">
    <location>
        <begin position="83"/>
        <end position="108"/>
    </location>
</feature>
<dbReference type="InterPro" id="IPR036779">
    <property type="entry name" value="LysM_dom_sf"/>
</dbReference>
<dbReference type="InterPro" id="IPR018392">
    <property type="entry name" value="LysM"/>
</dbReference>
<dbReference type="CDD" id="cd00118">
    <property type="entry name" value="LysM"/>
    <property type="match status" value="1"/>
</dbReference>
<keyword evidence="2" id="KW-0472">Membrane</keyword>
<dbReference type="SMART" id="SM00257">
    <property type="entry name" value="LysM"/>
    <property type="match status" value="1"/>
</dbReference>
<proteinExistence type="predicted"/>
<keyword evidence="2" id="KW-0812">Transmembrane</keyword>
<feature type="transmembrane region" description="Helical" evidence="2">
    <location>
        <begin position="26"/>
        <end position="49"/>
    </location>
</feature>
<dbReference type="Gene3D" id="3.10.350.10">
    <property type="entry name" value="LysM domain"/>
    <property type="match status" value="1"/>
</dbReference>
<accession>A0A1I6D504</accession>
<dbReference type="Pfam" id="PF01476">
    <property type="entry name" value="LysM"/>
    <property type="match status" value="1"/>
</dbReference>
<evidence type="ECO:0000313" key="5">
    <source>
        <dbReference type="Proteomes" id="UP000199584"/>
    </source>
</evidence>